<dbReference type="EMBL" id="MK072105">
    <property type="protein sequence ID" value="AYV78864.1"/>
    <property type="molecule type" value="Genomic_DNA"/>
</dbReference>
<protein>
    <submittedName>
        <fullName evidence="1">Uncharacterized protein</fullName>
    </submittedName>
</protein>
<evidence type="ECO:0000313" key="1">
    <source>
        <dbReference type="EMBL" id="AYV78864.1"/>
    </source>
</evidence>
<gene>
    <name evidence="1" type="ORF">Edafosvirus40_9</name>
</gene>
<sequence>LLRYGFANGIIQKGWRKAFTKGGYRVGFEPFTKPVLYCDKNNQQYIFFKHGNTIFRQGDYSKANLPFWHSGNNEKNIMRTCYNVSHYRLTGFNFKSCENCTCPNKSEKIPI</sequence>
<accession>A0A3G4ZWZ3</accession>
<reference evidence="1" key="1">
    <citation type="submission" date="2018-10" db="EMBL/GenBank/DDBJ databases">
        <title>Hidden diversity of soil giant viruses.</title>
        <authorList>
            <person name="Schulz F."/>
            <person name="Alteio L."/>
            <person name="Goudeau D."/>
            <person name="Ryan E.M."/>
            <person name="Malmstrom R.R."/>
            <person name="Blanchard J."/>
            <person name="Woyke T."/>
        </authorList>
    </citation>
    <scope>NUCLEOTIDE SEQUENCE</scope>
    <source>
        <strain evidence="1">EDV1</strain>
    </source>
</reference>
<name>A0A3G4ZWZ3_9VIRU</name>
<feature type="non-terminal residue" evidence="1">
    <location>
        <position position="1"/>
    </location>
</feature>
<organism evidence="1">
    <name type="scientific">Edafosvirus sp</name>
    <dbReference type="NCBI Taxonomy" id="2487765"/>
    <lineage>
        <taxon>Viruses</taxon>
        <taxon>Varidnaviria</taxon>
        <taxon>Bamfordvirae</taxon>
        <taxon>Nucleocytoviricota</taxon>
        <taxon>Megaviricetes</taxon>
        <taxon>Imitervirales</taxon>
        <taxon>Mimiviridae</taxon>
        <taxon>Klosneuvirinae</taxon>
    </lineage>
</organism>
<proteinExistence type="predicted"/>